<protein>
    <submittedName>
        <fullName evidence="2">DUF4214 domain-containing protein</fullName>
    </submittedName>
</protein>
<proteinExistence type="predicted"/>
<dbReference type="Proteomes" id="UP000253940">
    <property type="component" value="Chromosome"/>
</dbReference>
<evidence type="ECO:0000313" key="3">
    <source>
        <dbReference type="Proteomes" id="UP000253940"/>
    </source>
</evidence>
<organism evidence="2 3">
    <name type="scientific">Aquirhabdus parva</name>
    <dbReference type="NCBI Taxonomy" id="2283318"/>
    <lineage>
        <taxon>Bacteria</taxon>
        <taxon>Pseudomonadati</taxon>
        <taxon>Pseudomonadota</taxon>
        <taxon>Gammaproteobacteria</taxon>
        <taxon>Moraxellales</taxon>
        <taxon>Moraxellaceae</taxon>
        <taxon>Aquirhabdus</taxon>
    </lineage>
</organism>
<dbReference type="AlphaFoldDB" id="A0A345P3V9"/>
<dbReference type="Pfam" id="PF13946">
    <property type="entry name" value="DUF4214"/>
    <property type="match status" value="1"/>
</dbReference>
<feature type="domain" description="DUF4214" evidence="1">
    <location>
        <begin position="27"/>
        <end position="77"/>
    </location>
</feature>
<dbReference type="KEGG" id="mbah:HYN46_03255"/>
<evidence type="ECO:0000259" key="1">
    <source>
        <dbReference type="Pfam" id="PF13946"/>
    </source>
</evidence>
<evidence type="ECO:0000313" key="2">
    <source>
        <dbReference type="EMBL" id="AXI01968.1"/>
    </source>
</evidence>
<name>A0A345P3V9_9GAMM</name>
<dbReference type="InterPro" id="IPR025282">
    <property type="entry name" value="DUF4214"/>
</dbReference>
<dbReference type="RefSeq" id="WP_114898078.1">
    <property type="nucleotide sequence ID" value="NZ_CP031222.1"/>
</dbReference>
<keyword evidence="3" id="KW-1185">Reference proteome</keyword>
<accession>A0A345P3V9</accession>
<gene>
    <name evidence="2" type="ORF">HYN46_03255</name>
</gene>
<reference evidence="2 3" key="1">
    <citation type="submission" date="2018-07" db="EMBL/GenBank/DDBJ databases">
        <title>Genome sequencing of Moraxellaceae gen. HYN0046.</title>
        <authorList>
            <person name="Kim M."/>
            <person name="Yi H."/>
        </authorList>
    </citation>
    <scope>NUCLEOTIDE SEQUENCE [LARGE SCALE GENOMIC DNA]</scope>
    <source>
        <strain evidence="2 3">HYN0046</strain>
    </source>
</reference>
<sequence length="243" mass="27158">MPNEISINDRSKHISGNIGDIKALMKYDDQEFIENAYGVLLNRYPDSEGLRYYLGRLRSGVPKARILHQLHTSSEAREIGVKLPGLKAELIASRILRLPVLGVIHRNLLSNNRVYRSYATVNADVITAVEHRLNGIVHRFLVSGGQEDSRFDKSIEVFKQLIEQQGQLIEQQGQLIAQQGQLVATIAAQKHTGNERVELTSVEGVSQNIPDEPPKVTNILSSRASGIFKQLKTKSTSHFEGDR</sequence>
<dbReference type="OrthoDB" id="8210690at2"/>
<dbReference type="EMBL" id="CP031222">
    <property type="protein sequence ID" value="AXI01968.1"/>
    <property type="molecule type" value="Genomic_DNA"/>
</dbReference>